<evidence type="ECO:0000313" key="2">
    <source>
        <dbReference type="EMBL" id="KAL0567389.1"/>
    </source>
</evidence>
<organism evidence="2 3">
    <name type="scientific">Marasmius crinis-equi</name>
    <dbReference type="NCBI Taxonomy" id="585013"/>
    <lineage>
        <taxon>Eukaryota</taxon>
        <taxon>Fungi</taxon>
        <taxon>Dikarya</taxon>
        <taxon>Basidiomycota</taxon>
        <taxon>Agaricomycotina</taxon>
        <taxon>Agaricomycetes</taxon>
        <taxon>Agaricomycetidae</taxon>
        <taxon>Agaricales</taxon>
        <taxon>Marasmiineae</taxon>
        <taxon>Marasmiaceae</taxon>
        <taxon>Marasmius</taxon>
    </lineage>
</organism>
<feature type="compositionally biased region" description="Polar residues" evidence="1">
    <location>
        <begin position="73"/>
        <end position="92"/>
    </location>
</feature>
<comment type="caution">
    <text evidence="2">The sequence shown here is derived from an EMBL/GenBank/DDBJ whole genome shotgun (WGS) entry which is preliminary data.</text>
</comment>
<gene>
    <name evidence="2" type="ORF">V5O48_014604</name>
</gene>
<dbReference type="EMBL" id="JBAHYK010001598">
    <property type="protein sequence ID" value="KAL0567389.1"/>
    <property type="molecule type" value="Genomic_DNA"/>
</dbReference>
<evidence type="ECO:0000256" key="1">
    <source>
        <dbReference type="SAM" id="MobiDB-lite"/>
    </source>
</evidence>
<dbReference type="Proteomes" id="UP001465976">
    <property type="component" value="Unassembled WGS sequence"/>
</dbReference>
<feature type="region of interest" description="Disordered" evidence="1">
    <location>
        <begin position="1"/>
        <end position="28"/>
    </location>
</feature>
<evidence type="ECO:0000313" key="3">
    <source>
        <dbReference type="Proteomes" id="UP001465976"/>
    </source>
</evidence>
<feature type="region of interest" description="Disordered" evidence="1">
    <location>
        <begin position="41"/>
        <end position="92"/>
    </location>
</feature>
<accession>A0ABR3EWT5</accession>
<name>A0ABR3EWT5_9AGAR</name>
<sequence>MYSPGFNERNGPDPWAGTQMCKGKADEMDVDEEKARFKRIVRRKNQTREKGKDRRAATIEDAPNCKREEEIPSPTSLGGQSDQSPETTTNTPMFLYEGGMRLIYIYILSAP</sequence>
<keyword evidence="3" id="KW-1185">Reference proteome</keyword>
<protein>
    <submittedName>
        <fullName evidence="2">Uncharacterized protein</fullName>
    </submittedName>
</protein>
<proteinExistence type="predicted"/>
<feature type="compositionally biased region" description="Basic and acidic residues" evidence="1">
    <location>
        <begin position="46"/>
        <end position="70"/>
    </location>
</feature>
<reference evidence="2 3" key="1">
    <citation type="submission" date="2024-02" db="EMBL/GenBank/DDBJ databases">
        <title>A draft genome for the cacao thread blight pathogen Marasmius crinis-equi.</title>
        <authorList>
            <person name="Cohen S.P."/>
            <person name="Baruah I.K."/>
            <person name="Amoako-Attah I."/>
            <person name="Bukari Y."/>
            <person name="Meinhardt L.W."/>
            <person name="Bailey B.A."/>
        </authorList>
    </citation>
    <scope>NUCLEOTIDE SEQUENCE [LARGE SCALE GENOMIC DNA]</scope>
    <source>
        <strain evidence="2 3">GH-76</strain>
    </source>
</reference>